<accession>A0A4Z2F4E2</accession>
<proteinExistence type="predicted"/>
<feature type="region of interest" description="Disordered" evidence="1">
    <location>
        <begin position="41"/>
        <end position="64"/>
    </location>
</feature>
<dbReference type="EMBL" id="SRLO01001678">
    <property type="protein sequence ID" value="TNN35965.1"/>
    <property type="molecule type" value="Genomic_DNA"/>
</dbReference>
<name>A0A4Z2F4E2_9TELE</name>
<feature type="compositionally biased region" description="Basic and acidic residues" evidence="1">
    <location>
        <begin position="41"/>
        <end position="52"/>
    </location>
</feature>
<dbReference type="AlphaFoldDB" id="A0A4Z2F4E2"/>
<evidence type="ECO:0000313" key="3">
    <source>
        <dbReference type="Proteomes" id="UP000314294"/>
    </source>
</evidence>
<feature type="compositionally biased region" description="Basic and acidic residues" evidence="1">
    <location>
        <begin position="1"/>
        <end position="16"/>
    </location>
</feature>
<reference evidence="2 3" key="1">
    <citation type="submission" date="2019-03" db="EMBL/GenBank/DDBJ databases">
        <title>First draft genome of Liparis tanakae, snailfish: a comprehensive survey of snailfish specific genes.</title>
        <authorList>
            <person name="Kim W."/>
            <person name="Song I."/>
            <person name="Jeong J.-H."/>
            <person name="Kim D."/>
            <person name="Kim S."/>
            <person name="Ryu S."/>
            <person name="Song J.Y."/>
            <person name="Lee S.K."/>
        </authorList>
    </citation>
    <scope>NUCLEOTIDE SEQUENCE [LARGE SCALE GENOMIC DNA]</scope>
    <source>
        <tissue evidence="2">Muscle</tissue>
    </source>
</reference>
<evidence type="ECO:0000313" key="2">
    <source>
        <dbReference type="EMBL" id="TNN35965.1"/>
    </source>
</evidence>
<feature type="compositionally biased region" description="Gly residues" evidence="1">
    <location>
        <begin position="55"/>
        <end position="64"/>
    </location>
</feature>
<feature type="region of interest" description="Disordered" evidence="1">
    <location>
        <begin position="1"/>
        <end position="25"/>
    </location>
</feature>
<evidence type="ECO:0000256" key="1">
    <source>
        <dbReference type="SAM" id="MobiDB-lite"/>
    </source>
</evidence>
<sequence>METEREKQRGGGDEKVALIGKKKPRSGVEREILNKQLFEVRRANDVSDDRKRGAGAAGGRSSGV</sequence>
<comment type="caution">
    <text evidence="2">The sequence shown here is derived from an EMBL/GenBank/DDBJ whole genome shotgun (WGS) entry which is preliminary data.</text>
</comment>
<keyword evidence="3" id="KW-1185">Reference proteome</keyword>
<organism evidence="2 3">
    <name type="scientific">Liparis tanakae</name>
    <name type="common">Tanaka's snailfish</name>
    <dbReference type="NCBI Taxonomy" id="230148"/>
    <lineage>
        <taxon>Eukaryota</taxon>
        <taxon>Metazoa</taxon>
        <taxon>Chordata</taxon>
        <taxon>Craniata</taxon>
        <taxon>Vertebrata</taxon>
        <taxon>Euteleostomi</taxon>
        <taxon>Actinopterygii</taxon>
        <taxon>Neopterygii</taxon>
        <taxon>Teleostei</taxon>
        <taxon>Neoteleostei</taxon>
        <taxon>Acanthomorphata</taxon>
        <taxon>Eupercaria</taxon>
        <taxon>Perciformes</taxon>
        <taxon>Cottioidei</taxon>
        <taxon>Cottales</taxon>
        <taxon>Liparidae</taxon>
        <taxon>Liparis</taxon>
    </lineage>
</organism>
<dbReference type="Proteomes" id="UP000314294">
    <property type="component" value="Unassembled WGS sequence"/>
</dbReference>
<protein>
    <submittedName>
        <fullName evidence="2">Uncharacterized protein</fullName>
    </submittedName>
</protein>
<gene>
    <name evidence="2" type="ORF">EYF80_053870</name>
</gene>